<dbReference type="GO" id="GO:0032259">
    <property type="term" value="P:methylation"/>
    <property type="evidence" value="ECO:0007669"/>
    <property type="project" value="UniProtKB-KW"/>
</dbReference>
<evidence type="ECO:0000256" key="1">
    <source>
        <dbReference type="ARBA" id="ARBA00001286"/>
    </source>
</evidence>
<keyword evidence="5" id="KW-0234">DNA repair</keyword>
<dbReference type="SUPFAM" id="SSF53155">
    <property type="entry name" value="Methylated DNA-protein cysteine methyltransferase domain"/>
    <property type="match status" value="1"/>
</dbReference>
<evidence type="ECO:0000313" key="9">
    <source>
        <dbReference type="EMBL" id="MEC5424258.1"/>
    </source>
</evidence>
<proteinExistence type="predicted"/>
<feature type="domain" description="Methylated-DNA-[protein]-cysteine S-methyltransferase DNA binding" evidence="7">
    <location>
        <begin position="79"/>
        <end position="157"/>
    </location>
</feature>
<keyword evidence="3 9" id="KW-0808">Transferase</keyword>
<evidence type="ECO:0000313" key="10">
    <source>
        <dbReference type="Proteomes" id="UP001335737"/>
    </source>
</evidence>
<dbReference type="InterPro" id="IPR008332">
    <property type="entry name" value="MethylG_MeTrfase_N"/>
</dbReference>
<dbReference type="PANTHER" id="PTHR10815">
    <property type="entry name" value="METHYLATED-DNA--PROTEIN-CYSTEINE METHYLTRANSFERASE"/>
    <property type="match status" value="1"/>
</dbReference>
<evidence type="ECO:0000256" key="5">
    <source>
        <dbReference type="ARBA" id="ARBA00023204"/>
    </source>
</evidence>
<evidence type="ECO:0000256" key="6">
    <source>
        <dbReference type="ARBA" id="ARBA00049348"/>
    </source>
</evidence>
<evidence type="ECO:0000256" key="3">
    <source>
        <dbReference type="ARBA" id="ARBA00022679"/>
    </source>
</evidence>
<evidence type="ECO:0000259" key="7">
    <source>
        <dbReference type="Pfam" id="PF01035"/>
    </source>
</evidence>
<dbReference type="Pfam" id="PF02870">
    <property type="entry name" value="Methyltransf_1N"/>
    <property type="match status" value="1"/>
</dbReference>
<dbReference type="InterPro" id="IPR014048">
    <property type="entry name" value="MethylDNA_cys_MeTrfase_DNA-bd"/>
</dbReference>
<name>A0ABU6KG18_9BACI</name>
<dbReference type="SUPFAM" id="SSF46767">
    <property type="entry name" value="Methylated DNA-protein cysteine methyltransferase, C-terminal domain"/>
    <property type="match status" value="1"/>
</dbReference>
<dbReference type="EC" id="2.1.1.63" evidence="9"/>
<comment type="catalytic activity">
    <reaction evidence="1">
        <text>a 4-O-methyl-thymidine in DNA + L-cysteinyl-[protein] = a thymidine in DNA + S-methyl-L-cysteinyl-[protein]</text>
        <dbReference type="Rhea" id="RHEA:53428"/>
        <dbReference type="Rhea" id="RHEA-COMP:10131"/>
        <dbReference type="Rhea" id="RHEA-COMP:10132"/>
        <dbReference type="Rhea" id="RHEA-COMP:13555"/>
        <dbReference type="Rhea" id="RHEA-COMP:13556"/>
        <dbReference type="ChEBI" id="CHEBI:29950"/>
        <dbReference type="ChEBI" id="CHEBI:82612"/>
        <dbReference type="ChEBI" id="CHEBI:137386"/>
        <dbReference type="ChEBI" id="CHEBI:137387"/>
        <dbReference type="EC" id="2.1.1.63"/>
    </reaction>
</comment>
<comment type="catalytic activity">
    <reaction evidence="6">
        <text>a 6-O-methyl-2'-deoxyguanosine in DNA + L-cysteinyl-[protein] = S-methyl-L-cysteinyl-[protein] + a 2'-deoxyguanosine in DNA</text>
        <dbReference type="Rhea" id="RHEA:24000"/>
        <dbReference type="Rhea" id="RHEA-COMP:10131"/>
        <dbReference type="Rhea" id="RHEA-COMP:10132"/>
        <dbReference type="Rhea" id="RHEA-COMP:11367"/>
        <dbReference type="Rhea" id="RHEA-COMP:11368"/>
        <dbReference type="ChEBI" id="CHEBI:29950"/>
        <dbReference type="ChEBI" id="CHEBI:82612"/>
        <dbReference type="ChEBI" id="CHEBI:85445"/>
        <dbReference type="ChEBI" id="CHEBI:85448"/>
        <dbReference type="EC" id="2.1.1.63"/>
    </reaction>
</comment>
<keyword evidence="10" id="KW-1185">Reference proteome</keyword>
<evidence type="ECO:0000256" key="4">
    <source>
        <dbReference type="ARBA" id="ARBA00022763"/>
    </source>
</evidence>
<dbReference type="PROSITE" id="PS00374">
    <property type="entry name" value="MGMT"/>
    <property type="match status" value="1"/>
</dbReference>
<dbReference type="InterPro" id="IPR036388">
    <property type="entry name" value="WH-like_DNA-bd_sf"/>
</dbReference>
<protein>
    <submittedName>
        <fullName evidence="9">Methylated-DNA--[protein]-cysteine S-methyltransferase</fullName>
        <ecNumber evidence="9">2.1.1.63</ecNumber>
    </submittedName>
</protein>
<sequence>MATYNQREVYLIATTKGLCYVGTQNNEFKEVTNNFKSTFPDYHLEQNNEKLQPFLAELMAYFQQQRTFFTFPVDIRGTEFQLAVWNELRKIPYGQTYSYSQIASNLGSPNSVRAVAKAISSNPVLIIIPCHRVIGKNGDLVGYRGGIDMKKQLLELEIRKQPLLK</sequence>
<gene>
    <name evidence="9" type="ORF">QGM71_12225</name>
</gene>
<evidence type="ECO:0000256" key="2">
    <source>
        <dbReference type="ARBA" id="ARBA00022603"/>
    </source>
</evidence>
<keyword evidence="4" id="KW-0227">DNA damage</keyword>
<feature type="domain" description="Methylguanine DNA methyltransferase ribonuclease-like" evidence="8">
    <location>
        <begin position="10"/>
        <end position="75"/>
    </location>
</feature>
<dbReference type="NCBIfam" id="TIGR00589">
    <property type="entry name" value="ogt"/>
    <property type="match status" value="1"/>
</dbReference>
<evidence type="ECO:0000259" key="8">
    <source>
        <dbReference type="Pfam" id="PF02870"/>
    </source>
</evidence>
<dbReference type="PANTHER" id="PTHR10815:SF12">
    <property type="entry name" value="METHYLATED-DNA--PROTEIN-CYSTEINE METHYLTRANSFERASE, INDUCIBLE"/>
    <property type="match status" value="1"/>
</dbReference>
<keyword evidence="2 9" id="KW-0489">Methyltransferase</keyword>
<dbReference type="CDD" id="cd06445">
    <property type="entry name" value="ATase"/>
    <property type="match status" value="1"/>
</dbReference>
<dbReference type="Pfam" id="PF01035">
    <property type="entry name" value="DNA_binding_1"/>
    <property type="match status" value="1"/>
</dbReference>
<dbReference type="Gene3D" id="1.10.10.10">
    <property type="entry name" value="Winged helix-like DNA-binding domain superfamily/Winged helix DNA-binding domain"/>
    <property type="match status" value="1"/>
</dbReference>
<dbReference type="InterPro" id="IPR036217">
    <property type="entry name" value="MethylDNA_cys_MeTrfase_DNAb"/>
</dbReference>
<reference evidence="9 10" key="1">
    <citation type="journal article" date="2024" name="Int. J. Syst. Evol. Microbiol.">
        <title>Virgibacillus tibetensis sp. nov., isolated from salt lake on the Tibetan Plateau of China.</title>
        <authorList>
            <person name="Phurbu D."/>
            <person name="Liu Z.-X."/>
            <person name="Wang R."/>
            <person name="Zheng Y.-Y."/>
            <person name="Liu H.-C."/>
            <person name="Zhou Y.-G."/>
            <person name="Yu Y.-J."/>
            <person name="Li A.-H."/>
        </authorList>
    </citation>
    <scope>NUCLEOTIDE SEQUENCE [LARGE SCALE GENOMIC DNA]</scope>
    <source>
        <strain evidence="9 10">C22-A2</strain>
    </source>
</reference>
<organism evidence="9 10">
    <name type="scientific">Virgibacillus tibetensis</name>
    <dbReference type="NCBI Taxonomy" id="3042313"/>
    <lineage>
        <taxon>Bacteria</taxon>
        <taxon>Bacillati</taxon>
        <taxon>Bacillota</taxon>
        <taxon>Bacilli</taxon>
        <taxon>Bacillales</taxon>
        <taxon>Bacillaceae</taxon>
        <taxon>Virgibacillus</taxon>
    </lineage>
</organism>
<dbReference type="GO" id="GO:0003908">
    <property type="term" value="F:methylated-DNA-[protein]-cysteine S-methyltransferase activity"/>
    <property type="evidence" value="ECO:0007669"/>
    <property type="project" value="UniProtKB-EC"/>
</dbReference>
<dbReference type="Proteomes" id="UP001335737">
    <property type="component" value="Unassembled WGS sequence"/>
</dbReference>
<comment type="caution">
    <text evidence="9">The sequence shown here is derived from an EMBL/GenBank/DDBJ whole genome shotgun (WGS) entry which is preliminary data.</text>
</comment>
<dbReference type="EMBL" id="JARZFX010000005">
    <property type="protein sequence ID" value="MEC5424258.1"/>
    <property type="molecule type" value="Genomic_DNA"/>
</dbReference>
<dbReference type="InterPro" id="IPR001497">
    <property type="entry name" value="MethylDNA_cys_MeTrfase_AS"/>
</dbReference>
<dbReference type="Gene3D" id="3.30.160.70">
    <property type="entry name" value="Methylated DNA-protein cysteine methyltransferase domain"/>
    <property type="match status" value="1"/>
</dbReference>
<dbReference type="InterPro" id="IPR036631">
    <property type="entry name" value="MGMT_N_sf"/>
</dbReference>
<accession>A0ABU6KG18</accession>